<evidence type="ECO:0000256" key="10">
    <source>
        <dbReference type="ARBA" id="ARBA00022884"/>
    </source>
</evidence>
<feature type="repeat" description="WD" evidence="19">
    <location>
        <begin position="190"/>
        <end position="222"/>
    </location>
</feature>
<dbReference type="FunFam" id="2.130.10.10:FF:000143">
    <property type="entry name" value="U3 small nucleolar RNA-interacting protein 2 isoform X2"/>
    <property type="match status" value="1"/>
</dbReference>
<evidence type="ECO:0000313" key="22">
    <source>
        <dbReference type="Proteomes" id="UP000678393"/>
    </source>
</evidence>
<dbReference type="GO" id="GO:0006364">
    <property type="term" value="P:rRNA processing"/>
    <property type="evidence" value="ECO:0007669"/>
    <property type="project" value="UniProtKB-KW"/>
</dbReference>
<evidence type="ECO:0000313" key="21">
    <source>
        <dbReference type="EMBL" id="CAG5134969.1"/>
    </source>
</evidence>
<evidence type="ECO:0000256" key="19">
    <source>
        <dbReference type="PROSITE-ProRule" id="PRU00221"/>
    </source>
</evidence>
<protein>
    <recommendedName>
        <fullName evidence="16">U3 small nucleolar RNA-interacting protein 2</fullName>
    </recommendedName>
    <alternativeName>
        <fullName evidence="18">RRP9 homolog</fullName>
    </alternativeName>
    <alternativeName>
        <fullName evidence="17">U3 small nucleolar ribonucleoprotein-associated 55 kDa protein</fullName>
    </alternativeName>
</protein>
<organism evidence="21 22">
    <name type="scientific">Candidula unifasciata</name>
    <dbReference type="NCBI Taxonomy" id="100452"/>
    <lineage>
        <taxon>Eukaryota</taxon>
        <taxon>Metazoa</taxon>
        <taxon>Spiralia</taxon>
        <taxon>Lophotrochozoa</taxon>
        <taxon>Mollusca</taxon>
        <taxon>Gastropoda</taxon>
        <taxon>Heterobranchia</taxon>
        <taxon>Euthyneura</taxon>
        <taxon>Panpulmonata</taxon>
        <taxon>Eupulmonata</taxon>
        <taxon>Stylommatophora</taxon>
        <taxon>Helicina</taxon>
        <taxon>Helicoidea</taxon>
        <taxon>Geomitridae</taxon>
        <taxon>Candidula</taxon>
    </lineage>
</organism>
<evidence type="ECO:0000256" key="6">
    <source>
        <dbReference type="ARBA" id="ARBA00022553"/>
    </source>
</evidence>
<sequence>MSFFLKSRKRKQGFKAPKTKSGKDVGKSKKSKTSAPLDEEVESDSDIDSSELTETRHKLYSSDEEDEETAQEKRLRLAKEYLSKIEAEEADKKADEETLKDAVAHRLQHDISEQAGRLTKQVADMCSCPQEPDLRVFRGHKLPLTAIVISPDDKFVFTASKDCSICKWNVETGLKVKTIKGGRKGTEDVHIGHTDHILCLAISSDGKFLAAGDMNSMIKLWNPEDCSFIHKFKGHRGPVTGVAFRKGTHTLFSCSKDRVVKVWSVDDRAYVETLFGHNSPITGIDSLTRDRAITSGGSDKSVHIWKITEDSQLLFHGHTGSIECVSLINESNFITGAEDNSICLWSVLKKKPLVTVKNAHGSINNSGGQNWITAVTALQYTDLVASGSKDGNVRVWKCGADFRSLSPLFSVPVKGFVNGLKFSSNGEFLVAAVGQEHRLGRWWNLKDAKNGWVIIPLREKSVLVNGT</sequence>
<keyword evidence="3" id="KW-0488">Methylation</keyword>
<feature type="compositionally biased region" description="Basic residues" evidence="20">
    <location>
        <begin position="1"/>
        <end position="20"/>
    </location>
</feature>
<dbReference type="SUPFAM" id="SSF50978">
    <property type="entry name" value="WD40 repeat-like"/>
    <property type="match status" value="1"/>
</dbReference>
<keyword evidence="22" id="KW-1185">Reference proteome</keyword>
<evidence type="ECO:0000256" key="15">
    <source>
        <dbReference type="ARBA" id="ARBA00065513"/>
    </source>
</evidence>
<dbReference type="SMART" id="SM00320">
    <property type="entry name" value="WD40"/>
    <property type="match status" value="7"/>
</dbReference>
<dbReference type="PANTHER" id="PTHR19865">
    <property type="entry name" value="U3 SMALL NUCLEOLAR RNA INTERACTING PROTEIN 2"/>
    <property type="match status" value="1"/>
</dbReference>
<dbReference type="Gene3D" id="2.130.10.10">
    <property type="entry name" value="YVTN repeat-like/Quinoprotein amine dehydrogenase"/>
    <property type="match status" value="1"/>
</dbReference>
<dbReference type="EMBL" id="CAJHNH020007779">
    <property type="protein sequence ID" value="CAG5134969.1"/>
    <property type="molecule type" value="Genomic_DNA"/>
</dbReference>
<evidence type="ECO:0000256" key="8">
    <source>
        <dbReference type="ARBA" id="ARBA00022737"/>
    </source>
</evidence>
<evidence type="ECO:0000256" key="14">
    <source>
        <dbReference type="ARBA" id="ARBA00055322"/>
    </source>
</evidence>
<evidence type="ECO:0000256" key="17">
    <source>
        <dbReference type="ARBA" id="ARBA00076054"/>
    </source>
</evidence>
<comment type="function">
    <text evidence="14">Component of a nucleolar small nuclear ribonucleoprotein particle (snoRNP) thought to participate in the processing and modification of pre-ribosomal RNA (pre-rRNA). Part of the small subunit (SSU) processome, first precursor of the small eukaryotic ribosomal subunit. During the assembly of the SSU processome in the nucleolus, many ribosome biogenesis factors, an RNA chaperone and ribosomal proteins associate with the nascent pre-rRNA and work in concert to generate RNA folding, modifications, rearrangements and cleavage as well as targeted degradation of pre-ribosomal RNA by the RNA exosome.</text>
</comment>
<evidence type="ECO:0000256" key="12">
    <source>
        <dbReference type="ARBA" id="ARBA00023242"/>
    </source>
</evidence>
<evidence type="ECO:0000256" key="7">
    <source>
        <dbReference type="ARBA" id="ARBA00022574"/>
    </source>
</evidence>
<dbReference type="GO" id="GO:0034511">
    <property type="term" value="F:U3 snoRNA binding"/>
    <property type="evidence" value="ECO:0007669"/>
    <property type="project" value="InterPro"/>
</dbReference>
<feature type="repeat" description="WD" evidence="19">
    <location>
        <begin position="365"/>
        <end position="397"/>
    </location>
</feature>
<dbReference type="CDD" id="cd00200">
    <property type="entry name" value="WD40"/>
    <property type="match status" value="1"/>
</dbReference>
<dbReference type="InterPro" id="IPR020472">
    <property type="entry name" value="WD40_PAC1"/>
</dbReference>
<dbReference type="OrthoDB" id="189968at2759"/>
<dbReference type="AlphaFoldDB" id="A0A8S3ZZN0"/>
<keyword evidence="10" id="KW-0694">RNA-binding</keyword>
<dbReference type="Proteomes" id="UP000678393">
    <property type="component" value="Unassembled WGS sequence"/>
</dbReference>
<feature type="compositionally biased region" description="Acidic residues" evidence="20">
    <location>
        <begin position="37"/>
        <end position="51"/>
    </location>
</feature>
<evidence type="ECO:0000256" key="16">
    <source>
        <dbReference type="ARBA" id="ARBA00074377"/>
    </source>
</evidence>
<evidence type="ECO:0000256" key="5">
    <source>
        <dbReference type="ARBA" id="ARBA00022552"/>
    </source>
</evidence>
<dbReference type="InterPro" id="IPR039241">
    <property type="entry name" value="Rrp9-like"/>
</dbReference>
<dbReference type="PROSITE" id="PS50294">
    <property type="entry name" value="WD_REPEATS_REGION"/>
    <property type="match status" value="4"/>
</dbReference>
<keyword evidence="6" id="KW-0597">Phosphoprotein</keyword>
<dbReference type="InterPro" id="IPR001680">
    <property type="entry name" value="WD40_rpt"/>
</dbReference>
<evidence type="ECO:0000256" key="3">
    <source>
        <dbReference type="ARBA" id="ARBA00022481"/>
    </source>
</evidence>
<reference evidence="21" key="1">
    <citation type="submission" date="2021-04" db="EMBL/GenBank/DDBJ databases">
        <authorList>
            <consortium name="Molecular Ecology Group"/>
        </authorList>
    </citation>
    <scope>NUCLEOTIDE SEQUENCE</scope>
</reference>
<gene>
    <name evidence="21" type="ORF">CUNI_LOCUS20527</name>
</gene>
<evidence type="ECO:0000256" key="13">
    <source>
        <dbReference type="ARBA" id="ARBA00023274"/>
    </source>
</evidence>
<keyword evidence="7 19" id="KW-0853">WD repeat</keyword>
<keyword evidence="5" id="KW-0698">rRNA processing</keyword>
<feature type="repeat" description="WD" evidence="19">
    <location>
        <begin position="137"/>
        <end position="178"/>
    </location>
</feature>
<comment type="subcellular location">
    <subcellularLocation>
        <location evidence="1">Nucleus</location>
        <location evidence="1">Nucleolus</location>
    </subcellularLocation>
</comment>
<accession>A0A8S3ZZN0</accession>
<keyword evidence="9" id="KW-0832">Ubl conjugation</keyword>
<evidence type="ECO:0000256" key="2">
    <source>
        <dbReference type="ARBA" id="ARBA00006777"/>
    </source>
</evidence>
<evidence type="ECO:0000256" key="20">
    <source>
        <dbReference type="SAM" id="MobiDB-lite"/>
    </source>
</evidence>
<keyword evidence="8" id="KW-0677">Repeat</keyword>
<feature type="repeat" description="WD" evidence="19">
    <location>
        <begin position="315"/>
        <end position="355"/>
    </location>
</feature>
<dbReference type="PANTHER" id="PTHR19865:SF0">
    <property type="entry name" value="U3 SMALL NUCLEOLAR RNA-INTERACTING PROTEIN 2"/>
    <property type="match status" value="1"/>
</dbReference>
<comment type="caution">
    <text evidence="21">The sequence shown here is derived from an EMBL/GenBank/DDBJ whole genome shotgun (WGS) entry which is preliminary data.</text>
</comment>
<dbReference type="PRINTS" id="PR00320">
    <property type="entry name" value="GPROTEINBRPT"/>
</dbReference>
<evidence type="ECO:0000256" key="1">
    <source>
        <dbReference type="ARBA" id="ARBA00004604"/>
    </source>
</evidence>
<dbReference type="InterPro" id="IPR015943">
    <property type="entry name" value="WD40/YVTN_repeat-like_dom_sf"/>
</dbReference>
<comment type="subunit">
    <text evidence="15">Interacts specifically with the U3 small nucleolar RNA (U3 snoRNA). Binds a sub-fragment of the U3 snoRNA surrounding the B/C motif (3UBC). This association with the U3BC RNA is dependent on the binding of a protein called 15.5K to the box B/C motif. The association of the protein with the U3BC RNA was found to be also dependent on a conserved RNA structure that flanks the box B/C motif. Part of the small subunit (SSU) processome, composed of more than 70 proteins and the RNA chaperone small nucleolar RNA (snoRNA) U3.</text>
</comment>
<comment type="similarity">
    <text evidence="2">Belongs to the WD repeat RRP9 family.</text>
</comment>
<dbReference type="Pfam" id="PF00400">
    <property type="entry name" value="WD40"/>
    <property type="match status" value="6"/>
</dbReference>
<dbReference type="InterPro" id="IPR036322">
    <property type="entry name" value="WD40_repeat_dom_sf"/>
</dbReference>
<feature type="region of interest" description="Disordered" evidence="20">
    <location>
        <begin position="1"/>
        <end position="73"/>
    </location>
</feature>
<evidence type="ECO:0000256" key="4">
    <source>
        <dbReference type="ARBA" id="ARBA00022499"/>
    </source>
</evidence>
<keyword evidence="12" id="KW-0539">Nucleus</keyword>
<proteinExistence type="inferred from homology"/>
<name>A0A8S3ZZN0_9EUPU</name>
<keyword evidence="11" id="KW-0007">Acetylation</keyword>
<keyword evidence="4" id="KW-1017">Isopeptide bond</keyword>
<dbReference type="PROSITE" id="PS50082">
    <property type="entry name" value="WD_REPEATS_2"/>
    <property type="match status" value="6"/>
</dbReference>
<keyword evidence="13" id="KW-0687">Ribonucleoprotein</keyword>
<feature type="repeat" description="WD" evidence="19">
    <location>
        <begin position="274"/>
        <end position="315"/>
    </location>
</feature>
<evidence type="ECO:0000256" key="11">
    <source>
        <dbReference type="ARBA" id="ARBA00022990"/>
    </source>
</evidence>
<feature type="repeat" description="WD" evidence="19">
    <location>
        <begin position="232"/>
        <end position="273"/>
    </location>
</feature>
<dbReference type="GO" id="GO:0032040">
    <property type="term" value="C:small-subunit processome"/>
    <property type="evidence" value="ECO:0007669"/>
    <property type="project" value="TreeGrafter"/>
</dbReference>
<evidence type="ECO:0000256" key="9">
    <source>
        <dbReference type="ARBA" id="ARBA00022843"/>
    </source>
</evidence>
<evidence type="ECO:0000256" key="18">
    <source>
        <dbReference type="ARBA" id="ARBA00077445"/>
    </source>
</evidence>